<evidence type="ECO:0000313" key="1">
    <source>
        <dbReference type="EMBL" id="MFD2700425.1"/>
    </source>
</evidence>
<dbReference type="RefSeq" id="WP_379261314.1">
    <property type="nucleotide sequence ID" value="NZ_JBHUMJ010000002.1"/>
</dbReference>
<gene>
    <name evidence="1" type="ORF">ACFSVM_08070</name>
</gene>
<reference evidence="2" key="1">
    <citation type="journal article" date="2019" name="Int. J. Syst. Evol. Microbiol.">
        <title>The Global Catalogue of Microorganisms (GCM) 10K type strain sequencing project: providing services to taxonomists for standard genome sequencing and annotation.</title>
        <authorList>
            <consortium name="The Broad Institute Genomics Platform"/>
            <consortium name="The Broad Institute Genome Sequencing Center for Infectious Disease"/>
            <person name="Wu L."/>
            <person name="Ma J."/>
        </authorList>
    </citation>
    <scope>NUCLEOTIDE SEQUENCE [LARGE SCALE GENOMIC DNA]</scope>
    <source>
        <strain evidence="2">KCTC 33849</strain>
    </source>
</reference>
<evidence type="ECO:0000313" key="2">
    <source>
        <dbReference type="Proteomes" id="UP001597540"/>
    </source>
</evidence>
<comment type="caution">
    <text evidence="1">The sequence shown here is derived from an EMBL/GenBank/DDBJ whole genome shotgun (WGS) entry which is preliminary data.</text>
</comment>
<accession>A0ABW5SLY2</accession>
<proteinExistence type="predicted"/>
<protein>
    <submittedName>
        <fullName evidence="1">Uncharacterized protein</fullName>
    </submittedName>
</protein>
<keyword evidence="2" id="KW-1185">Reference proteome</keyword>
<name>A0ABW5SLY2_9BACL</name>
<dbReference type="EMBL" id="JBHUMJ010000002">
    <property type="protein sequence ID" value="MFD2700425.1"/>
    <property type="molecule type" value="Genomic_DNA"/>
</dbReference>
<dbReference type="Proteomes" id="UP001597540">
    <property type="component" value="Unassembled WGS sequence"/>
</dbReference>
<sequence length="65" mass="7199">MEAVPPLTPQVERGRIALQARSAATSGEGEIGVKKRSVRICPWILTIKMESEESKDKKARASIRH</sequence>
<organism evidence="1 2">
    <name type="scientific">Paenibacillus shunpengii</name>
    <dbReference type="NCBI Taxonomy" id="2054424"/>
    <lineage>
        <taxon>Bacteria</taxon>
        <taxon>Bacillati</taxon>
        <taxon>Bacillota</taxon>
        <taxon>Bacilli</taxon>
        <taxon>Bacillales</taxon>
        <taxon>Paenibacillaceae</taxon>
        <taxon>Paenibacillus</taxon>
    </lineage>
</organism>